<accession>A0ABY7JY26</accession>
<name>A0ABY7JY26_9ACTN</name>
<evidence type="ECO:0000313" key="1">
    <source>
        <dbReference type="EMBL" id="WAX56212.1"/>
    </source>
</evidence>
<protein>
    <submittedName>
        <fullName evidence="1">Uncharacterized protein</fullName>
    </submittedName>
</protein>
<dbReference type="EMBL" id="CP097463">
    <property type="protein sequence ID" value="WAX56212.1"/>
    <property type="molecule type" value="Genomic_DNA"/>
</dbReference>
<proteinExistence type="predicted"/>
<gene>
    <name evidence="1" type="ORF">M6B22_16965</name>
</gene>
<organism evidence="1 2">
    <name type="scientific">Jatrophihabitans cynanchi</name>
    <dbReference type="NCBI Taxonomy" id="2944128"/>
    <lineage>
        <taxon>Bacteria</taxon>
        <taxon>Bacillati</taxon>
        <taxon>Actinomycetota</taxon>
        <taxon>Actinomycetes</taxon>
        <taxon>Jatrophihabitantales</taxon>
        <taxon>Jatrophihabitantaceae</taxon>
        <taxon>Jatrophihabitans</taxon>
    </lineage>
</organism>
<sequence length="120" mass="13662">MHVHDSALKHGIDPEDSIYAAEHALVREPETEEPPIAEFRLGFDTRSRLLELTVPLFDSGNEMIIHSMKARPQYYSLLTQVAQPAGAPLVQQRRHQFALLRQRHTGYKPVDQLCGIIGRH</sequence>
<dbReference type="Proteomes" id="UP001164693">
    <property type="component" value="Chromosome"/>
</dbReference>
<evidence type="ECO:0000313" key="2">
    <source>
        <dbReference type="Proteomes" id="UP001164693"/>
    </source>
</evidence>
<keyword evidence="2" id="KW-1185">Reference proteome</keyword>
<dbReference type="RefSeq" id="WP_269442743.1">
    <property type="nucleotide sequence ID" value="NZ_CP097463.1"/>
</dbReference>
<reference evidence="1" key="1">
    <citation type="submission" date="2022-05" db="EMBL/GenBank/DDBJ databases">
        <title>Jatrophihabitans sp. SB3-54 whole genome sequence.</title>
        <authorList>
            <person name="Suh M.K."/>
            <person name="Eom M.K."/>
            <person name="Kim J.S."/>
            <person name="Kim H.S."/>
            <person name="Do H.E."/>
            <person name="Shin Y.K."/>
            <person name="Lee J.-S."/>
        </authorList>
    </citation>
    <scope>NUCLEOTIDE SEQUENCE</scope>
    <source>
        <strain evidence="1">SB3-54</strain>
    </source>
</reference>